<sequence length="88" mass="10192">MLSKLVLARMRTLEEGFREVIWEIKGLRRAGERERERERERDRRKTNEGVFLKKGGKARQEWQKSRANTEIGSDSGNEDGGSSLSREG</sequence>
<evidence type="ECO:0000313" key="2">
    <source>
        <dbReference type="EMBL" id="KLJ08759.1"/>
    </source>
</evidence>
<dbReference type="AlphaFoldDB" id="A0A0H1BBA9"/>
<dbReference type="Proteomes" id="UP000053573">
    <property type="component" value="Unassembled WGS sequence"/>
</dbReference>
<dbReference type="EMBL" id="LDEV01002529">
    <property type="protein sequence ID" value="KLJ08759.1"/>
    <property type="molecule type" value="Genomic_DNA"/>
</dbReference>
<reference evidence="3" key="1">
    <citation type="journal article" date="2015" name="PLoS Genet.">
        <title>The dynamic genome and transcriptome of the human fungal pathogen Blastomyces and close relative Emmonsia.</title>
        <authorList>
            <person name="Munoz J.F."/>
            <person name="Gauthier G.M."/>
            <person name="Desjardins C.A."/>
            <person name="Gallo J.E."/>
            <person name="Holder J."/>
            <person name="Sullivan T.D."/>
            <person name="Marty A.J."/>
            <person name="Carmen J.C."/>
            <person name="Chen Z."/>
            <person name="Ding L."/>
            <person name="Gujja S."/>
            <person name="Magrini V."/>
            <person name="Misas E."/>
            <person name="Mitreva M."/>
            <person name="Priest M."/>
            <person name="Saif S."/>
            <person name="Whiston E.A."/>
            <person name="Young S."/>
            <person name="Zeng Q."/>
            <person name="Goldman W.E."/>
            <person name="Mardis E.R."/>
            <person name="Taylor J.W."/>
            <person name="McEwen J.G."/>
            <person name="Clay O.K."/>
            <person name="Klein B.S."/>
            <person name="Cuomo C.A."/>
        </authorList>
    </citation>
    <scope>NUCLEOTIDE SEQUENCE [LARGE SCALE GENOMIC DNA]</scope>
    <source>
        <strain evidence="3">UAMH 139</strain>
    </source>
</reference>
<accession>A0A0H1BBA9</accession>
<evidence type="ECO:0000313" key="3">
    <source>
        <dbReference type="Proteomes" id="UP000053573"/>
    </source>
</evidence>
<proteinExistence type="predicted"/>
<evidence type="ECO:0000256" key="1">
    <source>
        <dbReference type="SAM" id="MobiDB-lite"/>
    </source>
</evidence>
<comment type="caution">
    <text evidence="2">The sequence shown here is derived from an EMBL/GenBank/DDBJ whole genome shotgun (WGS) entry which is preliminary data.</text>
</comment>
<feature type="region of interest" description="Disordered" evidence="1">
    <location>
        <begin position="28"/>
        <end position="88"/>
    </location>
</feature>
<dbReference type="STRING" id="2060906.A0A0H1BBA9"/>
<protein>
    <submittedName>
        <fullName evidence="2">Uncharacterized protein</fullName>
    </submittedName>
</protein>
<gene>
    <name evidence="2" type="ORF">EMPG_15806</name>
</gene>
<name>A0A0H1BBA9_9EURO</name>
<feature type="compositionally biased region" description="Low complexity" evidence="1">
    <location>
        <begin position="72"/>
        <end position="88"/>
    </location>
</feature>
<organism evidence="2 3">
    <name type="scientific">Blastomyces silverae</name>
    <dbReference type="NCBI Taxonomy" id="2060906"/>
    <lineage>
        <taxon>Eukaryota</taxon>
        <taxon>Fungi</taxon>
        <taxon>Dikarya</taxon>
        <taxon>Ascomycota</taxon>
        <taxon>Pezizomycotina</taxon>
        <taxon>Eurotiomycetes</taxon>
        <taxon>Eurotiomycetidae</taxon>
        <taxon>Onygenales</taxon>
        <taxon>Ajellomycetaceae</taxon>
        <taxon>Blastomyces</taxon>
    </lineage>
</organism>
<feature type="compositionally biased region" description="Basic and acidic residues" evidence="1">
    <location>
        <begin position="28"/>
        <end position="47"/>
    </location>
</feature>
<keyword evidence="3" id="KW-1185">Reference proteome</keyword>